<feature type="region of interest" description="Disordered" evidence="1">
    <location>
        <begin position="1"/>
        <end position="24"/>
    </location>
</feature>
<protein>
    <submittedName>
        <fullName evidence="2">Uncharacterized protein</fullName>
    </submittedName>
</protein>
<dbReference type="RefSeq" id="WP_136165047.1">
    <property type="nucleotide sequence ID" value="NZ_KZ819072.1"/>
</dbReference>
<evidence type="ECO:0000313" key="3">
    <source>
        <dbReference type="Proteomes" id="UP000296159"/>
    </source>
</evidence>
<dbReference type="Proteomes" id="UP000296159">
    <property type="component" value="Unassembled WGS sequence"/>
</dbReference>
<accession>A0A2U1UBA7</accession>
<evidence type="ECO:0000256" key="1">
    <source>
        <dbReference type="SAM" id="MobiDB-lite"/>
    </source>
</evidence>
<gene>
    <name evidence="2" type="ORF">DDT56_03135</name>
</gene>
<proteinExistence type="predicted"/>
<name>A0A2U1UBA7_9GAMM</name>
<organism evidence="2 3">
    <name type="scientific">Brenneria corticis</name>
    <dbReference type="NCBI Taxonomy" id="2173106"/>
    <lineage>
        <taxon>Bacteria</taxon>
        <taxon>Pseudomonadati</taxon>
        <taxon>Pseudomonadota</taxon>
        <taxon>Gammaproteobacteria</taxon>
        <taxon>Enterobacterales</taxon>
        <taxon>Pectobacteriaceae</taxon>
        <taxon>Brenneria</taxon>
    </lineage>
</organism>
<sequence>MKNNDHDTLFSFKADESHHRKDEIQQDKFRTATALASDEVVQRFGSASAEYLKGYRGVDNETGQQFAKGLADVAKHKVNPDYAAQNIKQQAGFSAEIAATSRDNAEAIISRNPTRTVRSDDLPEYGKNHNVVDRVQILDGDIIDGSQSQMKFVGDRNQLFNKIAKEDGKFARYRGVKLELPSEQFEGAETFCRQKSQELRNQADKVETLGKQDVADKLRREADNYDQLADNVSDSGLTTEQAIYYREHPKRATAIDIARTSNRAGIEGAKYGAAIGGAISLLTNVFNVVQQDKTLGDAVQDIAADTAKAAALGYGTAFAGSAIKAALQQSEKQTLRAIAGTSAPALAVNICLSLGSSIKRYVNDEISEAELLNEVGEKGAGMLSSGMMAAFGQVAIPIPVVGAVIGGMIGYTLSSMFYQSALEATRGAALSHERLQHISVIQTVARARIAKEQAMLDDFTHREIPQLRRETELLFKAVANSPHDIDSLTSAINEYATLLGKKLQFQTMSEFEEFMDSDRPLTL</sequence>
<keyword evidence="3" id="KW-1185">Reference proteome</keyword>
<evidence type="ECO:0000313" key="2">
    <source>
        <dbReference type="EMBL" id="PWC18955.1"/>
    </source>
</evidence>
<reference evidence="2 3" key="1">
    <citation type="submission" date="2018-04" db="EMBL/GenBank/DDBJ databases">
        <title>Brenneria corticis sp.nov.</title>
        <authorList>
            <person name="Li Y."/>
        </authorList>
    </citation>
    <scope>NUCLEOTIDE SEQUENCE [LARGE SCALE GENOMIC DNA]</scope>
    <source>
        <strain evidence="2 3">CFCC 11842</strain>
    </source>
</reference>
<comment type="caution">
    <text evidence="2">The sequence shown here is derived from an EMBL/GenBank/DDBJ whole genome shotgun (WGS) entry which is preliminary data.</text>
</comment>
<dbReference type="EMBL" id="QDKH01000003">
    <property type="protein sequence ID" value="PWC18955.1"/>
    <property type="molecule type" value="Genomic_DNA"/>
</dbReference>
<dbReference type="AlphaFoldDB" id="A0A2U1UBA7"/>